<dbReference type="InterPro" id="IPR006162">
    <property type="entry name" value="Ppantetheine_attach_site"/>
</dbReference>
<dbReference type="InterPro" id="IPR011251">
    <property type="entry name" value="Luciferase-like_dom"/>
</dbReference>
<dbReference type="RefSeq" id="WP_310282043.1">
    <property type="nucleotide sequence ID" value="NZ_JAVDWR010000039.1"/>
</dbReference>
<dbReference type="SUPFAM" id="SSF56801">
    <property type="entry name" value="Acetyl-CoA synthetase-like"/>
    <property type="match status" value="1"/>
</dbReference>
<dbReference type="Pfam" id="PF00550">
    <property type="entry name" value="PP-binding"/>
    <property type="match status" value="1"/>
</dbReference>
<dbReference type="SUPFAM" id="SSF47336">
    <property type="entry name" value="ACP-like"/>
    <property type="match status" value="1"/>
</dbReference>
<name>A0ABU1W5A9_9GAMM</name>
<feature type="domain" description="Carrier" evidence="4">
    <location>
        <begin position="1351"/>
        <end position="1426"/>
    </location>
</feature>
<dbReference type="Gene3D" id="2.30.38.10">
    <property type="entry name" value="Luciferase, Domain 3"/>
    <property type="match status" value="1"/>
</dbReference>
<dbReference type="InterPro" id="IPR045851">
    <property type="entry name" value="AMP-bd_C_sf"/>
</dbReference>
<dbReference type="PANTHER" id="PTHR45527:SF1">
    <property type="entry name" value="FATTY ACID SYNTHASE"/>
    <property type="match status" value="1"/>
</dbReference>
<dbReference type="NCBIfam" id="TIGR04020">
    <property type="entry name" value="seco_metab_LLM"/>
    <property type="match status" value="1"/>
</dbReference>
<keyword evidence="3" id="KW-0597">Phosphoprotein</keyword>
<dbReference type="InterPro" id="IPR000873">
    <property type="entry name" value="AMP-dep_synth/lig_dom"/>
</dbReference>
<dbReference type="PROSITE" id="PS00012">
    <property type="entry name" value="PHOSPHOPANTETHEINE"/>
    <property type="match status" value="1"/>
</dbReference>
<dbReference type="SUPFAM" id="SSF51679">
    <property type="entry name" value="Bacterial luciferase-like"/>
    <property type="match status" value="1"/>
</dbReference>
<evidence type="ECO:0000256" key="1">
    <source>
        <dbReference type="ARBA" id="ARBA00001957"/>
    </source>
</evidence>
<dbReference type="InterPro" id="IPR036736">
    <property type="entry name" value="ACP-like_sf"/>
</dbReference>
<evidence type="ECO:0000313" key="6">
    <source>
        <dbReference type="Proteomes" id="UP001257909"/>
    </source>
</evidence>
<dbReference type="SUPFAM" id="SSF52777">
    <property type="entry name" value="CoA-dependent acyltransferases"/>
    <property type="match status" value="4"/>
</dbReference>
<dbReference type="InterPro" id="IPR010071">
    <property type="entry name" value="AA_adenyl_dom"/>
</dbReference>
<dbReference type="PROSITE" id="PS50075">
    <property type="entry name" value="CARRIER"/>
    <property type="match status" value="1"/>
</dbReference>
<evidence type="ECO:0000313" key="5">
    <source>
        <dbReference type="EMBL" id="MDR7123155.1"/>
    </source>
</evidence>
<organism evidence="5 6">
    <name type="scientific">Rheinheimera soli</name>
    <dbReference type="NCBI Taxonomy" id="443616"/>
    <lineage>
        <taxon>Bacteria</taxon>
        <taxon>Pseudomonadati</taxon>
        <taxon>Pseudomonadota</taxon>
        <taxon>Gammaproteobacteria</taxon>
        <taxon>Chromatiales</taxon>
        <taxon>Chromatiaceae</taxon>
        <taxon>Rheinheimera</taxon>
    </lineage>
</organism>
<comment type="caution">
    <text evidence="5">The sequence shown here is derived from an EMBL/GenBank/DDBJ whole genome shotgun (WGS) entry which is preliminary data.</text>
</comment>
<dbReference type="Gene3D" id="1.10.1200.10">
    <property type="entry name" value="ACP-like"/>
    <property type="match status" value="1"/>
</dbReference>
<dbReference type="Pfam" id="PF00296">
    <property type="entry name" value="Bac_luciferase"/>
    <property type="match status" value="1"/>
</dbReference>
<dbReference type="Gene3D" id="3.30.559.10">
    <property type="entry name" value="Chloramphenicol acetyltransferase-like domain"/>
    <property type="match status" value="2"/>
</dbReference>
<accession>A0ABU1W5A9</accession>
<dbReference type="InterPro" id="IPR024011">
    <property type="entry name" value="Biosynth_lucif-like_mOase_dom"/>
</dbReference>
<dbReference type="Proteomes" id="UP001257909">
    <property type="component" value="Unassembled WGS sequence"/>
</dbReference>
<dbReference type="Gene3D" id="3.30.300.30">
    <property type="match status" value="1"/>
</dbReference>
<evidence type="ECO:0000256" key="3">
    <source>
        <dbReference type="ARBA" id="ARBA00022553"/>
    </source>
</evidence>
<dbReference type="InterPro" id="IPR023213">
    <property type="entry name" value="CAT-like_dom_sf"/>
</dbReference>
<dbReference type="Gene3D" id="3.20.20.30">
    <property type="entry name" value="Luciferase-like domain"/>
    <property type="match status" value="1"/>
</dbReference>
<gene>
    <name evidence="5" type="ORF">J2W69_004138</name>
</gene>
<keyword evidence="2" id="KW-0596">Phosphopantetheine</keyword>
<dbReference type="PANTHER" id="PTHR45527">
    <property type="entry name" value="NONRIBOSOMAL PEPTIDE SYNTHETASE"/>
    <property type="match status" value="1"/>
</dbReference>
<dbReference type="InterPro" id="IPR009081">
    <property type="entry name" value="PP-bd_ACP"/>
</dbReference>
<comment type="cofactor">
    <cofactor evidence="1">
        <name>pantetheine 4'-phosphate</name>
        <dbReference type="ChEBI" id="CHEBI:47942"/>
    </cofactor>
</comment>
<evidence type="ECO:0000256" key="2">
    <source>
        <dbReference type="ARBA" id="ARBA00022450"/>
    </source>
</evidence>
<dbReference type="InterPro" id="IPR001242">
    <property type="entry name" value="Condensation_dom"/>
</dbReference>
<dbReference type="CDD" id="cd19531">
    <property type="entry name" value="LCL_NRPS-like"/>
    <property type="match status" value="1"/>
</dbReference>
<sequence length="1930" mass="217285">MINELFELSISQQSILINQLRYSTSPLYNIGGYIQCCGVDVGILSQAHAEIVKHHDAFGIRIEKIGDKYQQTISEERDTSLPVVDFSNVDSPAEHAKQWLNENFDIVMNIQNRQLCKAWCVKLGDDKYWYVAIGHHLVMDGWGFYNWAGVIADIYNGFAQQNKSSADFKWHEVVQKDQAYLESNRYQSDKAYWATHCEAVESLNLRVNYPWLRTDNYANMSERYVAEISDTTFQAISQFAEREKVTVPAVFIGALTWYFGSAYNKKNVCIGLPVHNRRNRQEKDFVGLFTAISPLVVPITQGLTFTQHVQQVAQTQSKNYRHQRYPFLQIVKDLGLTGQENPLFEVMFNYLKLDYRDLALGGHNAEVIFADNRHQQIPLSINVWDGDTGSVELHMEFNHCYFSFAEIELLSQRIFAVLQDLLQNADKSLADIDLLPAQEFCLLTQTMNAESKTVASQNIDSRQYLHKLFETQVRQTPNATAVSFADKHISYAELNQTANRLAHHLVSKYDLKADSLVGICLDRSEKMLVAILAVLKAGGAYVPMDPEYPESRLAFMLEDAGVSTVITDSKIQSALSQGKKAFFTGTQSLLLDELMNSTEWSELNSIDIVNNTLTPEHLAYVIYTSGSTGQPKGVMVEHRNVVNFILSMALEPGIRAEDKLLAVTSMTFDIHVLELFLPLVSGAHLVLGTRSDASDPQKLSEIITKQQITLMQATPATWKMLLDYGWQAQQRLKILCGGEALSKALASKLLANEHIELWNMYGPTETTVWSGVSRVDKTDMLILLGAPIKNTSFYVATQNDQSATAEQSLRLCPFGVSGELLIGGNGLARGYLGKDALTAAKFITNPFMTNKQDGHERLYRTGDLVRWVSDGRLEYLGRLDRQVKVRGFRVEVGEIESHVVAHPHIKDAVVVAQDSNDSTSNLVCFFVVDNELKRRRKPLDFSLFYFGASYNDYTPHSGCEGRYSFYMRSAKYADENGFEAVWTPERHFDPVGALYPNPSILSAALATTTRNLQLRSGSVVLPLHDPIRVAEEWSVVDNLSHGRVGIAIASGWHARDFVLKPENYFARKQCVIDGIAMIRSLWQGKTISRLDGNGQSVNIEIFPKPKQSQLPLWSTTAGNPDSFIEAGRQCTHVLTHLLGQTIEQLESNIHLYRESLAKHGHDPKQGKVSLMVHTYLGADLDETLEQARQPFLNYMKAHVALLKPLLGSLGIAPDELGDQDEEAILNFAYRRYSNSASLIGTVASATPVVERIIAAGVDEIACLIDWMDDELAYNGLSFITQLMQHSLQLNSAEDILLAKELRHELHSKLPSYMVPGMFYILEHLPLTPNGKIDTKALPQLQSSLQLCQFVAPETEIEKQLSEIWGQVLEIEHVGLMDDFFQLGGHSLLATKVATRINTTFKINCQLEIIFRAPVLKDLAAEISQLSQVSVPEIIKRVPDNKSLLASFGQQRMWLLGKIDGASAHYNDAFALDLSGQINIVALNKAFTTIFQRHESLRTSFFVGEDNLLYQQINQEIDYQVPVTDLVDLSTDEVSDEVKLLTDREAAREFDLTKDLLLRTQLIKTAPDRATLLITLHHITSDGWTLGLLIKEFTILYSAYLRHEQNPLPVLPIQYADYALWQRHWLQGNEFEQQMQYWVTQLADLPVVHELTLDYEREKYQKFVGATHRTIIAKSDIEALNQVCLSNGATVFMGLYSIFTVLLSRYSNKSDIVIGTTVANREQAEIANLLGFFVNNLVLRADLSDSPDFVTLLQRNKSLLLDAYTHQQVPFEQVVERLQPERSLNHTPLFQIMLVFNNNEKGQAEMPLLDITSIVQTHNVAKYDLTLNITEQNNGELLLEWQYNCGLFKPQTIEKMAEIFDRLLIGVLAGPHQSVFALSILSEDETQALFQQSSQSQQALGNLPGLFEAQVARNPDAIAIEFEGQQLSYGV</sequence>
<feature type="non-terminal residue" evidence="5">
    <location>
        <position position="1930"/>
    </location>
</feature>
<dbReference type="EMBL" id="JAVDWR010000039">
    <property type="protein sequence ID" value="MDR7123155.1"/>
    <property type="molecule type" value="Genomic_DNA"/>
</dbReference>
<dbReference type="InterPro" id="IPR036661">
    <property type="entry name" value="Luciferase-like_sf"/>
</dbReference>
<evidence type="ECO:0000259" key="4">
    <source>
        <dbReference type="PROSITE" id="PS50075"/>
    </source>
</evidence>
<dbReference type="InterPro" id="IPR020845">
    <property type="entry name" value="AMP-binding_CS"/>
</dbReference>
<dbReference type="Gene3D" id="3.30.559.30">
    <property type="entry name" value="Nonribosomal peptide synthetase, condensation domain"/>
    <property type="match status" value="2"/>
</dbReference>
<dbReference type="Pfam" id="PF00668">
    <property type="entry name" value="Condensation"/>
    <property type="match status" value="2"/>
</dbReference>
<dbReference type="Pfam" id="PF00501">
    <property type="entry name" value="AMP-binding"/>
    <property type="match status" value="1"/>
</dbReference>
<protein>
    <submittedName>
        <fullName evidence="5">Natural product biosynthesis luciferase-like monooxygenase protein/amino acid adenylation domain-containing protein</fullName>
    </submittedName>
</protein>
<reference evidence="5 6" key="1">
    <citation type="submission" date="2023-07" db="EMBL/GenBank/DDBJ databases">
        <title>Sorghum-associated microbial communities from plants grown in Nebraska, USA.</title>
        <authorList>
            <person name="Schachtman D."/>
        </authorList>
    </citation>
    <scope>NUCLEOTIDE SEQUENCE [LARGE SCALE GENOMIC DNA]</scope>
    <source>
        <strain evidence="5 6">4138</strain>
    </source>
</reference>
<dbReference type="NCBIfam" id="TIGR01733">
    <property type="entry name" value="AA-adenyl-dom"/>
    <property type="match status" value="1"/>
</dbReference>
<keyword evidence="6" id="KW-1185">Reference proteome</keyword>
<dbReference type="Gene3D" id="3.40.50.980">
    <property type="match status" value="2"/>
</dbReference>
<dbReference type="PROSITE" id="PS00455">
    <property type="entry name" value="AMP_BINDING"/>
    <property type="match status" value="1"/>
</dbReference>
<proteinExistence type="predicted"/>